<proteinExistence type="predicted"/>
<feature type="binding site" evidence="12">
    <location>
        <begin position="532"/>
        <end position="533"/>
    </location>
    <ligand>
        <name>NADP(+)</name>
        <dbReference type="ChEBI" id="CHEBI:58349"/>
    </ligand>
</feature>
<dbReference type="EC" id="1.8.1.2" evidence="1"/>
<dbReference type="PANTHER" id="PTHR19384:SF128">
    <property type="entry name" value="NADPH OXIDOREDUCTASE A"/>
    <property type="match status" value="1"/>
</dbReference>
<feature type="binding site" evidence="12">
    <location>
        <begin position="162"/>
        <end position="171"/>
    </location>
    <ligand>
        <name>FMN</name>
        <dbReference type="ChEBI" id="CHEBI:58210"/>
    </ligand>
</feature>
<feature type="binding site" evidence="12">
    <location>
        <begin position="432"/>
        <end position="435"/>
    </location>
    <ligand>
        <name>FAD</name>
        <dbReference type="ChEBI" id="CHEBI:57692"/>
    </ligand>
</feature>
<dbReference type="AlphaFoldDB" id="A0A1I1ZXI4"/>
<dbReference type="Gene3D" id="2.40.30.10">
    <property type="entry name" value="Translation factors"/>
    <property type="match status" value="1"/>
</dbReference>
<evidence type="ECO:0000256" key="10">
    <source>
        <dbReference type="ARBA" id="ARBA00023192"/>
    </source>
</evidence>
<dbReference type="Pfam" id="PF00667">
    <property type="entry name" value="FAD_binding_1"/>
    <property type="match status" value="1"/>
</dbReference>
<dbReference type="FunFam" id="3.40.50.80:FF:000001">
    <property type="entry name" value="NADPH--cytochrome P450 reductase 1"/>
    <property type="match status" value="1"/>
</dbReference>
<keyword evidence="10" id="KW-0198">Cysteine biosynthesis</keyword>
<evidence type="ECO:0000259" key="14">
    <source>
        <dbReference type="PROSITE" id="PS51384"/>
    </source>
</evidence>
<dbReference type="OrthoDB" id="9789468at2"/>
<evidence type="ECO:0000256" key="12">
    <source>
        <dbReference type="PIRSR" id="PIRSR000207-1"/>
    </source>
</evidence>
<dbReference type="Proteomes" id="UP000199516">
    <property type="component" value="Unassembled WGS sequence"/>
</dbReference>
<evidence type="ECO:0000256" key="5">
    <source>
        <dbReference type="ARBA" id="ARBA00022643"/>
    </source>
</evidence>
<dbReference type="Gene3D" id="3.40.50.80">
    <property type="entry name" value="Nucleotide-binding domain of ferredoxin-NADP reductase (FNR) module"/>
    <property type="match status" value="1"/>
</dbReference>
<evidence type="ECO:0000259" key="13">
    <source>
        <dbReference type="PROSITE" id="PS50902"/>
    </source>
</evidence>
<organism evidence="15 16">
    <name type="scientific">Alteribacillus iranensis</name>
    <dbReference type="NCBI Taxonomy" id="930128"/>
    <lineage>
        <taxon>Bacteria</taxon>
        <taxon>Bacillati</taxon>
        <taxon>Bacillota</taxon>
        <taxon>Bacilli</taxon>
        <taxon>Bacillales</taxon>
        <taxon>Bacillaceae</taxon>
        <taxon>Alteribacillus</taxon>
    </lineage>
</organism>
<dbReference type="SUPFAM" id="SSF63380">
    <property type="entry name" value="Riboflavin synthase domain-like"/>
    <property type="match status" value="1"/>
</dbReference>
<dbReference type="InterPro" id="IPR008254">
    <property type="entry name" value="Flavodoxin/NO_synth"/>
</dbReference>
<dbReference type="PANTHER" id="PTHR19384">
    <property type="entry name" value="NITRIC OXIDE SYNTHASE-RELATED"/>
    <property type="match status" value="1"/>
</dbReference>
<dbReference type="InterPro" id="IPR001433">
    <property type="entry name" value="OxRdtase_FAD/NAD-bd"/>
</dbReference>
<dbReference type="GO" id="GO:0016651">
    <property type="term" value="F:oxidoreductase activity, acting on NAD(P)H"/>
    <property type="evidence" value="ECO:0007669"/>
    <property type="project" value="UniProtKB-ARBA"/>
</dbReference>
<dbReference type="PRINTS" id="PR00369">
    <property type="entry name" value="FLAVODOXIN"/>
</dbReference>
<feature type="binding site" evidence="12">
    <location>
        <position position="612"/>
    </location>
    <ligand>
        <name>FAD</name>
        <dbReference type="ChEBI" id="CHEBI:57692"/>
    </ligand>
</feature>
<evidence type="ECO:0000256" key="4">
    <source>
        <dbReference type="ARBA" id="ARBA00022630"/>
    </source>
</evidence>
<accession>A0A1I1ZXI4</accession>
<feature type="binding site" evidence="12">
    <location>
        <begin position="79"/>
        <end position="84"/>
    </location>
    <ligand>
        <name>FMN</name>
        <dbReference type="ChEBI" id="CHEBI:58210"/>
    </ligand>
</feature>
<dbReference type="PRINTS" id="PR00371">
    <property type="entry name" value="FPNCR"/>
</dbReference>
<dbReference type="InterPro" id="IPR003097">
    <property type="entry name" value="CysJ-like_FAD-binding"/>
</dbReference>
<keyword evidence="6 12" id="KW-0274">FAD</keyword>
<dbReference type="GO" id="GO:0019344">
    <property type="term" value="P:cysteine biosynthetic process"/>
    <property type="evidence" value="ECO:0007669"/>
    <property type="project" value="UniProtKB-KW"/>
</dbReference>
<dbReference type="InterPro" id="IPR001094">
    <property type="entry name" value="Flavdoxin-like"/>
</dbReference>
<dbReference type="Pfam" id="PF00175">
    <property type="entry name" value="NAD_binding_1"/>
    <property type="match status" value="1"/>
</dbReference>
<dbReference type="PIRSF" id="PIRSF000207">
    <property type="entry name" value="SiR-FP_CysJ"/>
    <property type="match status" value="1"/>
</dbReference>
<gene>
    <name evidence="15" type="ORF">SAMN05192532_101512</name>
</gene>
<evidence type="ECO:0000256" key="6">
    <source>
        <dbReference type="ARBA" id="ARBA00022827"/>
    </source>
</evidence>
<feature type="binding site" evidence="12">
    <location>
        <begin position="399"/>
        <end position="402"/>
    </location>
    <ligand>
        <name>FAD</name>
        <dbReference type="ChEBI" id="CHEBI:57692"/>
    </ligand>
</feature>
<feature type="binding site" evidence="12">
    <location>
        <begin position="417"/>
        <end position="419"/>
    </location>
    <ligand>
        <name>FAD</name>
        <dbReference type="ChEBI" id="CHEBI:57692"/>
    </ligand>
</feature>
<keyword evidence="5 12" id="KW-0288">FMN</keyword>
<feature type="binding site" evidence="12">
    <location>
        <position position="423"/>
    </location>
    <ligand>
        <name>FAD</name>
        <dbReference type="ChEBI" id="CHEBI:57692"/>
    </ligand>
</feature>
<keyword evidence="9" id="KW-0560">Oxidoreductase</keyword>
<sequence length="612" mass="69306">MQLQTYNSPFNDKQTELLNMILPTLTEEQKIWLSGFLTASTETVLHAGEHAAAVEVAEKPNKEVSSQSVSQKATILFASQTGNGQMIADSFQEKLQNAGFEAELFSMENYKPKELKKVNHLFVISSTHGEGDPPDNALSFYEFLHSRKAPDLTDTHFSVLALGDTSYEFFCQTGKDFDKRLEQLGGKRLYERIDCDVDFEEEVEAWMSGVIDALQDSTAVSEPTPQTATLGKTAEKVQTSYGRTNPFMAEILENINLNGRGSNKETRHLELSLEGSGFKFAPGDSIGIFPENDPFIVHRLIDEMSWDPDEPIVVNKKGKQLSLQEALRSHYEITVLTKPLLEKAAKFTDNEDLHQLIENEKALKEYMSGRDLIDVGKDFGPWNVPPSQFVSILRKMPPRLYSIASSHEANPDEVHLTIGAVRYHANGRDRTGVCSIQCAERSQPGDTLPVFVQPNPNFKLPDDPDTPIIMVGPGTGVAPFRAFLEEREEVGANGKNWLFFGDQHFHTDFLYQTEWQQYHKDGILTKIDLAFSRDTNEKIYVQDRMMENSNELYRWINDGAVIYVCGDEKKMAGDVHQTLLTILQEEGGMKEEESITYLQEMQRQKRYQRDVY</sequence>
<dbReference type="GO" id="GO:0004783">
    <property type="term" value="F:sulfite reductase (NADPH) activity"/>
    <property type="evidence" value="ECO:0007669"/>
    <property type="project" value="UniProtKB-EC"/>
</dbReference>
<keyword evidence="4" id="KW-0285">Flavoprotein</keyword>
<dbReference type="InterPro" id="IPR029039">
    <property type="entry name" value="Flavoprotein-like_sf"/>
</dbReference>
<dbReference type="CDD" id="cd06199">
    <property type="entry name" value="SiR"/>
    <property type="match status" value="1"/>
</dbReference>
<evidence type="ECO:0000256" key="1">
    <source>
        <dbReference type="ARBA" id="ARBA00012604"/>
    </source>
</evidence>
<dbReference type="RefSeq" id="WP_091656917.1">
    <property type="nucleotide sequence ID" value="NZ_FONT01000001.1"/>
</dbReference>
<dbReference type="InterPro" id="IPR017927">
    <property type="entry name" value="FAD-bd_FR_type"/>
</dbReference>
<evidence type="ECO:0000256" key="2">
    <source>
        <dbReference type="ARBA" id="ARBA00022448"/>
    </source>
</evidence>
<dbReference type="PROSITE" id="PS51384">
    <property type="entry name" value="FAD_FR"/>
    <property type="match status" value="1"/>
</dbReference>
<dbReference type="InterPro" id="IPR010199">
    <property type="entry name" value="CysJ"/>
</dbReference>
<evidence type="ECO:0000256" key="11">
    <source>
        <dbReference type="ARBA" id="ARBA00052219"/>
    </source>
</evidence>
<comment type="catalytic activity">
    <reaction evidence="11">
        <text>hydrogen sulfide + 3 NADP(+) + 3 H2O = sulfite + 3 NADPH + 4 H(+)</text>
        <dbReference type="Rhea" id="RHEA:13801"/>
        <dbReference type="ChEBI" id="CHEBI:15377"/>
        <dbReference type="ChEBI" id="CHEBI:15378"/>
        <dbReference type="ChEBI" id="CHEBI:17359"/>
        <dbReference type="ChEBI" id="CHEBI:29919"/>
        <dbReference type="ChEBI" id="CHEBI:57783"/>
        <dbReference type="ChEBI" id="CHEBI:58349"/>
        <dbReference type="EC" id="1.8.1.2"/>
    </reaction>
</comment>
<keyword evidence="3" id="KW-0028">Amino-acid biosynthesis</keyword>
<dbReference type="Pfam" id="PF00258">
    <property type="entry name" value="Flavodoxin_1"/>
    <property type="match status" value="1"/>
</dbReference>
<evidence type="ECO:0000256" key="7">
    <source>
        <dbReference type="ARBA" id="ARBA00022857"/>
    </source>
</evidence>
<feature type="domain" description="FAD-binding FR-type" evidence="14">
    <location>
        <begin position="244"/>
        <end position="461"/>
    </location>
</feature>
<dbReference type="GO" id="GO:0005829">
    <property type="term" value="C:cytosol"/>
    <property type="evidence" value="ECO:0007669"/>
    <property type="project" value="TreeGrafter"/>
</dbReference>
<keyword evidence="16" id="KW-1185">Reference proteome</keyword>
<dbReference type="STRING" id="930128.SAMN05192532_101512"/>
<reference evidence="15 16" key="1">
    <citation type="submission" date="2016-10" db="EMBL/GenBank/DDBJ databases">
        <authorList>
            <person name="de Groot N.N."/>
        </authorList>
    </citation>
    <scope>NUCLEOTIDE SEQUENCE [LARGE SCALE GENOMIC DNA]</scope>
    <source>
        <strain evidence="15 16">DSM 23995</strain>
    </source>
</reference>
<dbReference type="SUPFAM" id="SSF52218">
    <property type="entry name" value="Flavoproteins"/>
    <property type="match status" value="1"/>
</dbReference>
<evidence type="ECO:0000313" key="15">
    <source>
        <dbReference type="EMBL" id="SFE36392.1"/>
    </source>
</evidence>
<name>A0A1I1ZXI4_9BACI</name>
<feature type="binding site" evidence="12">
    <location>
        <begin position="538"/>
        <end position="542"/>
    </location>
    <ligand>
        <name>NADP(+)</name>
        <dbReference type="ChEBI" id="CHEBI:58349"/>
    </ligand>
</feature>
<keyword evidence="7 12" id="KW-0521">NADP</keyword>
<dbReference type="GO" id="GO:0010181">
    <property type="term" value="F:FMN binding"/>
    <property type="evidence" value="ECO:0007669"/>
    <property type="project" value="InterPro"/>
</dbReference>
<dbReference type="PROSITE" id="PS50902">
    <property type="entry name" value="FLAVODOXIN_LIKE"/>
    <property type="match status" value="1"/>
</dbReference>
<protein>
    <recommendedName>
        <fullName evidence="1">assimilatory sulfite reductase (NADPH)</fullName>
        <ecNumber evidence="1">1.8.1.2</ecNumber>
    </recommendedName>
</protein>
<dbReference type="SUPFAM" id="SSF52343">
    <property type="entry name" value="Ferredoxin reductase-like, C-terminal NADP-linked domain"/>
    <property type="match status" value="1"/>
</dbReference>
<dbReference type="NCBIfam" id="TIGR01931">
    <property type="entry name" value="cysJ"/>
    <property type="match status" value="1"/>
</dbReference>
<comment type="cofactor">
    <cofactor evidence="12">
        <name>FMN</name>
        <dbReference type="ChEBI" id="CHEBI:58210"/>
    </cofactor>
    <text evidence="12">Binds 1 FMN per subunit.</text>
</comment>
<dbReference type="Gene3D" id="1.20.990.10">
    <property type="entry name" value="NADPH-cytochrome p450 Reductase, Chain A, domain 3"/>
    <property type="match status" value="1"/>
</dbReference>
<evidence type="ECO:0000256" key="9">
    <source>
        <dbReference type="ARBA" id="ARBA00023002"/>
    </source>
</evidence>
<dbReference type="NCBIfam" id="NF004859">
    <property type="entry name" value="PRK06214.1"/>
    <property type="match status" value="1"/>
</dbReference>
<dbReference type="InterPro" id="IPR001709">
    <property type="entry name" value="Flavoprot_Pyr_Nucl_cyt_Rdtase"/>
</dbReference>
<feature type="domain" description="Flavodoxin-like" evidence="13">
    <location>
        <begin position="73"/>
        <end position="211"/>
    </location>
</feature>
<feature type="binding site" evidence="12">
    <location>
        <begin position="126"/>
        <end position="129"/>
    </location>
    <ligand>
        <name>FMN</name>
        <dbReference type="ChEBI" id="CHEBI:58210"/>
    </ligand>
</feature>
<feature type="binding site" evidence="12">
    <location>
        <position position="334"/>
    </location>
    <ligand>
        <name>FAD</name>
        <dbReference type="ChEBI" id="CHEBI:57692"/>
    </ligand>
</feature>
<evidence type="ECO:0000256" key="3">
    <source>
        <dbReference type="ARBA" id="ARBA00022605"/>
    </source>
</evidence>
<dbReference type="InterPro" id="IPR023173">
    <property type="entry name" value="NADPH_Cyt_P450_Rdtase_alpha"/>
</dbReference>
<evidence type="ECO:0000313" key="16">
    <source>
        <dbReference type="Proteomes" id="UP000199516"/>
    </source>
</evidence>
<dbReference type="Gene3D" id="3.40.50.360">
    <property type="match status" value="1"/>
</dbReference>
<keyword evidence="2" id="KW-0813">Transport</keyword>
<keyword evidence="8" id="KW-0249">Electron transport</keyword>
<dbReference type="EMBL" id="FONT01000001">
    <property type="protein sequence ID" value="SFE36392.1"/>
    <property type="molecule type" value="Genomic_DNA"/>
</dbReference>
<dbReference type="InterPro" id="IPR039261">
    <property type="entry name" value="FNR_nucleotide-bd"/>
</dbReference>
<comment type="cofactor">
    <cofactor evidence="12">
        <name>FAD</name>
        <dbReference type="ChEBI" id="CHEBI:57692"/>
    </cofactor>
    <text evidence="12">Binds 1 FAD per subunit.</text>
</comment>
<dbReference type="InterPro" id="IPR017938">
    <property type="entry name" value="Riboflavin_synthase-like_b-brl"/>
</dbReference>
<evidence type="ECO:0000256" key="8">
    <source>
        <dbReference type="ARBA" id="ARBA00022982"/>
    </source>
</evidence>
<dbReference type="GO" id="GO:0050660">
    <property type="term" value="F:flavin adenine dinucleotide binding"/>
    <property type="evidence" value="ECO:0007669"/>
    <property type="project" value="InterPro"/>
</dbReference>
<feature type="binding site" evidence="12">
    <location>
        <position position="574"/>
    </location>
    <ligand>
        <name>NADP(+)</name>
        <dbReference type="ChEBI" id="CHEBI:58349"/>
    </ligand>
</feature>